<evidence type="ECO:0000313" key="2">
    <source>
        <dbReference type="EMBL" id="KCV69775.1"/>
    </source>
</evidence>
<name>A0A058Z675_FONAL</name>
<proteinExistence type="predicted"/>
<dbReference type="EMBL" id="KB932206">
    <property type="protein sequence ID" value="KCV69775.1"/>
    <property type="molecule type" value="Genomic_DNA"/>
</dbReference>
<protein>
    <submittedName>
        <fullName evidence="2">Uncharacterized protein</fullName>
    </submittedName>
</protein>
<gene>
    <name evidence="2" type="ORF">H696_04188</name>
</gene>
<dbReference type="GeneID" id="20528913"/>
<sequence>MTNNIRPSIPGLPVTKGGPQQGHAGAPAPRSPNTTAPSSVDRLGQKVGQMTIGKRPVPEKPGNILELIGGLFERLKDIACLPKDILVKIRQGNIAELHQEIQDLYKAKIDKELNPVLSQDLLAIWHMISMYQAVGHFRVDMDGSHYVSSLNKLTDSESKLKDDLIAADWEDWPDFHRDLMKRSLDFRKTIDELSKNLPADHTLCEAVASSKEFISNYHDLFAHISALLAASEKQATAPMRDAVELDHFNNLPKRLRLAFYPFKEKILADFRVAVPEPVVPHDDFGTQFCQAMRKFITITILTFFVKWSIKEL</sequence>
<reference evidence="2" key="1">
    <citation type="submission" date="2013-04" db="EMBL/GenBank/DDBJ databases">
        <title>The Genome Sequence of Fonticula alba ATCC 38817.</title>
        <authorList>
            <consortium name="The Broad Institute Genomics Platform"/>
            <person name="Russ C."/>
            <person name="Cuomo C."/>
            <person name="Burger G."/>
            <person name="Gray M.W."/>
            <person name="Holland P.W.H."/>
            <person name="King N."/>
            <person name="Lang F.B.F."/>
            <person name="Roger A.J."/>
            <person name="Ruiz-Trillo I."/>
            <person name="Brown M."/>
            <person name="Walker B."/>
            <person name="Young S."/>
            <person name="Zeng Q."/>
            <person name="Gargeya S."/>
            <person name="Fitzgerald M."/>
            <person name="Haas B."/>
            <person name="Abouelleil A."/>
            <person name="Allen A.W."/>
            <person name="Alvarado L."/>
            <person name="Arachchi H.M."/>
            <person name="Berlin A.M."/>
            <person name="Chapman S.B."/>
            <person name="Gainer-Dewar J."/>
            <person name="Goldberg J."/>
            <person name="Griggs A."/>
            <person name="Gujja S."/>
            <person name="Hansen M."/>
            <person name="Howarth C."/>
            <person name="Imamovic A."/>
            <person name="Ireland A."/>
            <person name="Larimer J."/>
            <person name="McCowan C."/>
            <person name="Murphy C."/>
            <person name="Pearson M."/>
            <person name="Poon T.W."/>
            <person name="Priest M."/>
            <person name="Roberts A."/>
            <person name="Saif S."/>
            <person name="Shea T."/>
            <person name="Sisk P."/>
            <person name="Sykes S."/>
            <person name="Wortman J."/>
            <person name="Nusbaum C."/>
            <person name="Birren B."/>
        </authorList>
    </citation>
    <scope>NUCLEOTIDE SEQUENCE [LARGE SCALE GENOMIC DNA]</scope>
    <source>
        <strain evidence="2">ATCC 38817</strain>
    </source>
</reference>
<dbReference type="RefSeq" id="XP_009496340.1">
    <property type="nucleotide sequence ID" value="XM_009498065.1"/>
</dbReference>
<evidence type="ECO:0000256" key="1">
    <source>
        <dbReference type="SAM" id="MobiDB-lite"/>
    </source>
</evidence>
<dbReference type="AlphaFoldDB" id="A0A058Z675"/>
<feature type="region of interest" description="Disordered" evidence="1">
    <location>
        <begin position="1"/>
        <end position="43"/>
    </location>
</feature>
<feature type="compositionally biased region" description="Low complexity" evidence="1">
    <location>
        <begin position="17"/>
        <end position="28"/>
    </location>
</feature>
<organism evidence="2">
    <name type="scientific">Fonticula alba</name>
    <name type="common">Slime mold</name>
    <dbReference type="NCBI Taxonomy" id="691883"/>
    <lineage>
        <taxon>Eukaryota</taxon>
        <taxon>Rotosphaerida</taxon>
        <taxon>Fonticulaceae</taxon>
        <taxon>Fonticula</taxon>
    </lineage>
</organism>
<evidence type="ECO:0000313" key="3">
    <source>
        <dbReference type="Proteomes" id="UP000030693"/>
    </source>
</evidence>
<accession>A0A058Z675</accession>
<keyword evidence="3" id="KW-1185">Reference proteome</keyword>
<dbReference type="Proteomes" id="UP000030693">
    <property type="component" value="Unassembled WGS sequence"/>
</dbReference>